<accession>A0A8J3W6N0</accession>
<gene>
    <name evidence="1" type="ORF">Plo01_42990</name>
</gene>
<dbReference type="EMBL" id="BOOH01000036">
    <property type="protein sequence ID" value="GIH77870.1"/>
    <property type="molecule type" value="Genomic_DNA"/>
</dbReference>
<dbReference type="Gene3D" id="1.25.40.10">
    <property type="entry name" value="Tetratricopeptide repeat domain"/>
    <property type="match status" value="3"/>
</dbReference>
<evidence type="ECO:0000313" key="2">
    <source>
        <dbReference type="Proteomes" id="UP000616724"/>
    </source>
</evidence>
<organism evidence="1 2">
    <name type="scientific">Planobispora longispora</name>
    <dbReference type="NCBI Taxonomy" id="28887"/>
    <lineage>
        <taxon>Bacteria</taxon>
        <taxon>Bacillati</taxon>
        <taxon>Actinomycetota</taxon>
        <taxon>Actinomycetes</taxon>
        <taxon>Streptosporangiales</taxon>
        <taxon>Streptosporangiaceae</taxon>
        <taxon>Planobispora</taxon>
    </lineage>
</organism>
<reference evidence="1 2" key="1">
    <citation type="submission" date="2021-01" db="EMBL/GenBank/DDBJ databases">
        <title>Whole genome shotgun sequence of Planobispora longispora NBRC 13918.</title>
        <authorList>
            <person name="Komaki H."/>
            <person name="Tamura T."/>
        </authorList>
    </citation>
    <scope>NUCLEOTIDE SEQUENCE [LARGE SCALE GENOMIC DNA]</scope>
    <source>
        <strain evidence="1 2">NBRC 13918</strain>
    </source>
</reference>
<protein>
    <recommendedName>
        <fullName evidence="3">Sel1 repeat family protein</fullName>
    </recommendedName>
</protein>
<dbReference type="Proteomes" id="UP000616724">
    <property type="component" value="Unassembled WGS sequence"/>
</dbReference>
<sequence>MRARGWVLGFLGLLLAGAAIAGALLQKLSLPAWLTAATGAIAVLVVAILTDPIKEVIKGSVISGSSRAKLLRLHALGVNRRGRLPKVGSYFEPVKLGVHPSLEVPCGSDDSSQLDDVPVYVPRGYDEELEEALQCGGLVILEGRSAAGKTRSAYEAASRLFPDRKLLIPANAKSLEVLADAHVELKGTVIWLDNIEYYLLHGLNARILEALCPAKKRAVVAIGTLRIEERRILDSQDREVLRSVAETLARARIIRVRRDLDDAEKRRASELSSSDPRIREALARADEFGFAEYLSAGPKILRKWESGMAGDEEVGAAIVSAAIDIRRAGFRRPAPASLLQQACVFYLRRDISLESDGMTSAIEWAAMPVQGASGCLVPHEGGYEPFDYLVDHTQREGVAAIPDGVWNVVLEGAWDDELRAIGDAAFLLKRDDIAIRAYRSILAEDPQNARVLERLGLALMSPALIREGEPLEPRSLTESDKKRGAMAMLTFREAAKTGDIKAMKNWGYLASLSNNTATEAFSWLLRCAELGNSQAEKWLDEMMKDDAKATHVVNGFHPSSVDNDSESMYYLAVAQSILGNLEEARDLLIRASELQNARALSFLGHLAMQDGEADKAMELWLEAADLGSPSAMLALSNRFSTLGDAAESERWLNLSLDANYPLASFKAGSILLSQGDLEGAKEHLAKAAEAGHHEAMRLLSFTMLALQLPDGGPWMRAAADQGYPPAMRDLGVMLMAVDRLTEAEGYLLKAADAGEVDAMYQLGVLLSHFFPTRRDDAVEWYRRAATLGHEEAQTALHDL</sequence>
<dbReference type="InterPro" id="IPR050767">
    <property type="entry name" value="Sel1_AlgK"/>
</dbReference>
<dbReference type="RefSeq" id="WP_203892429.1">
    <property type="nucleotide sequence ID" value="NZ_BOOH01000036.1"/>
</dbReference>
<dbReference type="AlphaFoldDB" id="A0A8J3W6N0"/>
<dbReference type="PANTHER" id="PTHR11102">
    <property type="entry name" value="SEL-1-LIKE PROTEIN"/>
    <property type="match status" value="1"/>
</dbReference>
<dbReference type="PANTHER" id="PTHR11102:SF160">
    <property type="entry name" value="ERAD-ASSOCIATED E3 UBIQUITIN-PROTEIN LIGASE COMPONENT HRD3"/>
    <property type="match status" value="1"/>
</dbReference>
<dbReference type="SUPFAM" id="SSF81901">
    <property type="entry name" value="HCP-like"/>
    <property type="match status" value="2"/>
</dbReference>
<evidence type="ECO:0000313" key="1">
    <source>
        <dbReference type="EMBL" id="GIH77870.1"/>
    </source>
</evidence>
<dbReference type="SMART" id="SM00028">
    <property type="entry name" value="TPR"/>
    <property type="match status" value="5"/>
</dbReference>
<evidence type="ECO:0008006" key="3">
    <source>
        <dbReference type="Google" id="ProtNLM"/>
    </source>
</evidence>
<dbReference type="InterPro" id="IPR006597">
    <property type="entry name" value="Sel1-like"/>
</dbReference>
<dbReference type="SMART" id="SM00671">
    <property type="entry name" value="SEL1"/>
    <property type="match status" value="5"/>
</dbReference>
<keyword evidence="2" id="KW-1185">Reference proteome</keyword>
<comment type="caution">
    <text evidence="1">The sequence shown here is derived from an EMBL/GenBank/DDBJ whole genome shotgun (WGS) entry which is preliminary data.</text>
</comment>
<dbReference type="InterPro" id="IPR019734">
    <property type="entry name" value="TPR_rpt"/>
</dbReference>
<proteinExistence type="predicted"/>
<name>A0A8J3W6N0_9ACTN</name>
<dbReference type="InterPro" id="IPR011990">
    <property type="entry name" value="TPR-like_helical_dom_sf"/>
</dbReference>